<dbReference type="Gene3D" id="3.30.428.10">
    <property type="entry name" value="HIT-like"/>
    <property type="match status" value="1"/>
</dbReference>
<dbReference type="Proteomes" id="UP000198662">
    <property type="component" value="Unassembled WGS sequence"/>
</dbReference>
<evidence type="ECO:0000259" key="4">
    <source>
        <dbReference type="PROSITE" id="PS51084"/>
    </source>
</evidence>
<dbReference type="SUPFAM" id="SSF54197">
    <property type="entry name" value="HIT-like"/>
    <property type="match status" value="1"/>
</dbReference>
<dbReference type="AlphaFoldDB" id="A0A1G9MF90"/>
<dbReference type="InterPro" id="IPR036265">
    <property type="entry name" value="HIT-like_sf"/>
</dbReference>
<reference evidence="6" key="1">
    <citation type="submission" date="2016-10" db="EMBL/GenBank/DDBJ databases">
        <authorList>
            <person name="Varghese N."/>
            <person name="Submissions S."/>
        </authorList>
    </citation>
    <scope>NUCLEOTIDE SEQUENCE [LARGE SCALE GENOMIC DNA]</scope>
    <source>
        <strain evidence="6">CGMCC 4.3147</strain>
    </source>
</reference>
<dbReference type="STRING" id="380244.SAMN05216298_4940"/>
<dbReference type="GO" id="GO:0009117">
    <property type="term" value="P:nucleotide metabolic process"/>
    <property type="evidence" value="ECO:0007669"/>
    <property type="project" value="TreeGrafter"/>
</dbReference>
<evidence type="ECO:0000313" key="5">
    <source>
        <dbReference type="EMBL" id="SDL72930.1"/>
    </source>
</evidence>
<evidence type="ECO:0000256" key="3">
    <source>
        <dbReference type="PROSITE-ProRule" id="PRU00464"/>
    </source>
</evidence>
<keyword evidence="6" id="KW-1185">Reference proteome</keyword>
<protein>
    <submittedName>
        <fullName evidence="5">Histidine triad (HIT) family protein</fullName>
    </submittedName>
</protein>
<dbReference type="EMBL" id="FNGF01000009">
    <property type="protein sequence ID" value="SDL72930.1"/>
    <property type="molecule type" value="Genomic_DNA"/>
</dbReference>
<feature type="active site" description="Tele-AMP-histidine intermediate" evidence="1">
    <location>
        <position position="123"/>
    </location>
</feature>
<gene>
    <name evidence="5" type="ORF">SAMN05216298_4940</name>
</gene>
<proteinExistence type="predicted"/>
<dbReference type="InterPro" id="IPR011146">
    <property type="entry name" value="HIT-like"/>
</dbReference>
<evidence type="ECO:0000313" key="6">
    <source>
        <dbReference type="Proteomes" id="UP000198662"/>
    </source>
</evidence>
<accession>A0A1G9MF90</accession>
<dbReference type="InterPro" id="IPR001310">
    <property type="entry name" value="Histidine_triad_HIT"/>
</dbReference>
<organism evidence="5 6">
    <name type="scientific">Glycomyces sambucus</name>
    <dbReference type="NCBI Taxonomy" id="380244"/>
    <lineage>
        <taxon>Bacteria</taxon>
        <taxon>Bacillati</taxon>
        <taxon>Actinomycetota</taxon>
        <taxon>Actinomycetes</taxon>
        <taxon>Glycomycetales</taxon>
        <taxon>Glycomycetaceae</taxon>
        <taxon>Glycomyces</taxon>
    </lineage>
</organism>
<dbReference type="PRINTS" id="PR00332">
    <property type="entry name" value="HISTRIAD"/>
</dbReference>
<feature type="domain" description="HIT" evidence="4">
    <location>
        <begin position="29"/>
        <end position="136"/>
    </location>
</feature>
<dbReference type="PANTHER" id="PTHR46648">
    <property type="entry name" value="HIT FAMILY PROTEIN 1"/>
    <property type="match status" value="1"/>
</dbReference>
<dbReference type="GO" id="GO:0003824">
    <property type="term" value="F:catalytic activity"/>
    <property type="evidence" value="ECO:0007669"/>
    <property type="project" value="InterPro"/>
</dbReference>
<dbReference type="Pfam" id="PF01230">
    <property type="entry name" value="HIT"/>
    <property type="match status" value="1"/>
</dbReference>
<evidence type="ECO:0000256" key="1">
    <source>
        <dbReference type="PIRSR" id="PIRSR601310-1"/>
    </source>
</evidence>
<dbReference type="PROSITE" id="PS51084">
    <property type="entry name" value="HIT_2"/>
    <property type="match status" value="1"/>
</dbReference>
<name>A0A1G9MF90_9ACTN</name>
<dbReference type="PANTHER" id="PTHR46648:SF1">
    <property type="entry name" value="ADENOSINE 5'-MONOPHOSPHORAMIDASE HNT1"/>
    <property type="match status" value="1"/>
</dbReference>
<feature type="short sequence motif" description="Histidine triad motif" evidence="2 3">
    <location>
        <begin position="121"/>
        <end position="125"/>
    </location>
</feature>
<sequence length="162" mass="17243">MHLHAMTALDHNATCAPDPEAEPGAVGCDFCGIAAEGGETHEVLRTDTVIGFFPLFPAAIGHTLLIPRAHVPDIWSLEPALAGALAEASVAVAHAIRSALRPDGLSVVQSNGRSASQTVMHLHVHLVPRWEDDALPRIWPTRSAWPEHRLAAAGAAIRSRLD</sequence>
<evidence type="ECO:0000256" key="2">
    <source>
        <dbReference type="PIRSR" id="PIRSR601310-3"/>
    </source>
</evidence>